<feature type="region of interest" description="Disordered" evidence="1">
    <location>
        <begin position="128"/>
        <end position="152"/>
    </location>
</feature>
<comment type="caution">
    <text evidence="2">The sequence shown here is derived from an EMBL/GenBank/DDBJ whole genome shotgun (WGS) entry which is preliminary data.</text>
</comment>
<organism evidence="2 3">
    <name type="scientific">Pseudonocardia cypriaca</name>
    <dbReference type="NCBI Taxonomy" id="882449"/>
    <lineage>
        <taxon>Bacteria</taxon>
        <taxon>Bacillati</taxon>
        <taxon>Actinomycetota</taxon>
        <taxon>Actinomycetes</taxon>
        <taxon>Pseudonocardiales</taxon>
        <taxon>Pseudonocardiaceae</taxon>
        <taxon>Pseudonocardia</taxon>
    </lineage>
</organism>
<protein>
    <submittedName>
        <fullName evidence="2">Uncharacterized protein</fullName>
    </submittedName>
</protein>
<dbReference type="Proteomes" id="UP000319818">
    <property type="component" value="Unassembled WGS sequence"/>
</dbReference>
<dbReference type="EMBL" id="VFPH01000001">
    <property type="protein sequence ID" value="TQM43577.1"/>
    <property type="molecule type" value="Genomic_DNA"/>
</dbReference>
<accession>A0A543GBX2</accession>
<dbReference type="OrthoDB" id="3212097at2"/>
<evidence type="ECO:0000313" key="2">
    <source>
        <dbReference type="EMBL" id="TQM43577.1"/>
    </source>
</evidence>
<evidence type="ECO:0000313" key="3">
    <source>
        <dbReference type="Proteomes" id="UP000319818"/>
    </source>
</evidence>
<gene>
    <name evidence="2" type="ORF">FB388_0924</name>
</gene>
<evidence type="ECO:0000256" key="1">
    <source>
        <dbReference type="SAM" id="MobiDB-lite"/>
    </source>
</evidence>
<sequence length="152" mass="16952">MDSESTDPGHSRPQGATDEAMLASGRFTEALAYVERARGHLYSFHRLIGEADLLLDDVAANLEAAGNAQLAKRVAEELLGRNVLAGRWTFQVVEEFDDDYYASFTNLERVVRDEMMAGRRHVLEAEMKQRRRTAGRPGHESSPMAVGTDEEL</sequence>
<proteinExistence type="predicted"/>
<reference evidence="2 3" key="1">
    <citation type="submission" date="2019-06" db="EMBL/GenBank/DDBJ databases">
        <title>Sequencing the genomes of 1000 actinobacteria strains.</title>
        <authorList>
            <person name="Klenk H.-P."/>
        </authorList>
    </citation>
    <scope>NUCLEOTIDE SEQUENCE [LARGE SCALE GENOMIC DNA]</scope>
    <source>
        <strain evidence="2 3">DSM 45511</strain>
    </source>
</reference>
<dbReference type="RefSeq" id="WP_142102569.1">
    <property type="nucleotide sequence ID" value="NZ_VFPH01000001.1"/>
</dbReference>
<keyword evidence="3" id="KW-1185">Reference proteome</keyword>
<dbReference type="AlphaFoldDB" id="A0A543GBX2"/>
<name>A0A543GBX2_9PSEU</name>